<dbReference type="PROSITE" id="PS51128">
    <property type="entry name" value="ZF_DKSA_2"/>
    <property type="match status" value="1"/>
</dbReference>
<evidence type="ECO:0000256" key="5">
    <source>
        <dbReference type="SAM" id="MobiDB-lite"/>
    </source>
</evidence>
<dbReference type="InterPro" id="IPR037187">
    <property type="entry name" value="DnaK_N"/>
</dbReference>
<gene>
    <name evidence="7" type="ORF">C0Z10_06150</name>
</gene>
<evidence type="ECO:0000256" key="2">
    <source>
        <dbReference type="ARBA" id="ARBA00022771"/>
    </source>
</evidence>
<dbReference type="Pfam" id="PF01258">
    <property type="entry name" value="zf-dskA_traR"/>
    <property type="match status" value="1"/>
</dbReference>
<dbReference type="Gene3D" id="1.20.120.910">
    <property type="entry name" value="DksA, coiled-coil domain"/>
    <property type="match status" value="1"/>
</dbReference>
<dbReference type="SUPFAM" id="SSF57716">
    <property type="entry name" value="Glucocorticoid receptor-like (DNA-binding domain)"/>
    <property type="match status" value="1"/>
</dbReference>
<feature type="zinc finger region" description="dksA C4-type" evidence="4">
    <location>
        <begin position="94"/>
        <end position="118"/>
    </location>
</feature>
<name>A0A3Q9UKR2_9ACTN</name>
<protein>
    <recommendedName>
        <fullName evidence="6">Zinc finger DksA/TraR C4-type domain-containing protein</fullName>
    </recommendedName>
</protein>
<reference evidence="8" key="1">
    <citation type="submission" date="2017-12" db="EMBL/GenBank/DDBJ databases">
        <title>Whole genome sequencing of Acidipropionibacterium jensenii strains JS279 and JS280.</title>
        <authorList>
            <person name="Deptula P."/>
            <person name="Laine P."/>
            <person name="Smolander O.-P."/>
            <person name="Paulin L."/>
            <person name="Auvinen P."/>
            <person name="Varmanen P."/>
        </authorList>
    </citation>
    <scope>NUCLEOTIDE SEQUENCE [LARGE SCALE GENOMIC DNA]</scope>
    <source>
        <strain evidence="8">JS280</strain>
    </source>
</reference>
<keyword evidence="3" id="KW-0862">Zinc</keyword>
<proteinExistence type="predicted"/>
<feature type="region of interest" description="Disordered" evidence="5">
    <location>
        <begin position="38"/>
        <end position="64"/>
    </location>
</feature>
<dbReference type="KEGG" id="aji:C0Z10_06150"/>
<dbReference type="PANTHER" id="PTHR33823">
    <property type="entry name" value="RNA POLYMERASE-BINDING TRANSCRIPTION FACTOR DKSA-RELATED"/>
    <property type="match status" value="1"/>
</dbReference>
<feature type="domain" description="Zinc finger DksA/TraR C4-type" evidence="6">
    <location>
        <begin position="89"/>
        <end position="123"/>
    </location>
</feature>
<organism evidence="7 8">
    <name type="scientific">Acidipropionibacterium jensenii</name>
    <dbReference type="NCBI Taxonomy" id="1749"/>
    <lineage>
        <taxon>Bacteria</taxon>
        <taxon>Bacillati</taxon>
        <taxon>Actinomycetota</taxon>
        <taxon>Actinomycetes</taxon>
        <taxon>Propionibacteriales</taxon>
        <taxon>Propionibacteriaceae</taxon>
        <taxon>Acidipropionibacterium</taxon>
    </lineage>
</organism>
<dbReference type="Proteomes" id="UP000285875">
    <property type="component" value="Chromosome"/>
</dbReference>
<sequence length="127" mass="14143">MDDALDPSALQAARERLEEAREEALRRWDSVQNRVEDLRRDRAEEPADDEHDPDGPTLSSEWTMAEAQRGVVESAIAEIDAALARVEDGRYGLCLRCGRPISPERLAARPSAATCLDCARRASRSPR</sequence>
<evidence type="ECO:0000313" key="8">
    <source>
        <dbReference type="Proteomes" id="UP000285875"/>
    </source>
</evidence>
<dbReference type="GO" id="GO:0008270">
    <property type="term" value="F:zinc ion binding"/>
    <property type="evidence" value="ECO:0007669"/>
    <property type="project" value="UniProtKB-KW"/>
</dbReference>
<dbReference type="SUPFAM" id="SSF109635">
    <property type="entry name" value="DnaK suppressor protein DksA, alpha-hairpin domain"/>
    <property type="match status" value="1"/>
</dbReference>
<evidence type="ECO:0000256" key="1">
    <source>
        <dbReference type="ARBA" id="ARBA00022723"/>
    </source>
</evidence>
<dbReference type="PANTHER" id="PTHR33823:SF4">
    <property type="entry name" value="GENERAL STRESS PROTEIN 16O"/>
    <property type="match status" value="1"/>
</dbReference>
<dbReference type="InterPro" id="IPR000962">
    <property type="entry name" value="Znf_DskA_TraR"/>
</dbReference>
<dbReference type="EMBL" id="CP025570">
    <property type="protein sequence ID" value="AZZ39397.1"/>
    <property type="molecule type" value="Genomic_DNA"/>
</dbReference>
<dbReference type="RefSeq" id="WP_097798794.1">
    <property type="nucleotide sequence ID" value="NZ_CP025570.1"/>
</dbReference>
<evidence type="ECO:0000259" key="6">
    <source>
        <dbReference type="Pfam" id="PF01258"/>
    </source>
</evidence>
<dbReference type="AlphaFoldDB" id="A0A3Q9UKR2"/>
<evidence type="ECO:0000256" key="3">
    <source>
        <dbReference type="ARBA" id="ARBA00022833"/>
    </source>
</evidence>
<keyword evidence="1" id="KW-0479">Metal-binding</keyword>
<keyword evidence="2" id="KW-0863">Zinc-finger</keyword>
<accession>A0A3Q9UKR2</accession>
<evidence type="ECO:0000256" key="4">
    <source>
        <dbReference type="PROSITE-ProRule" id="PRU00510"/>
    </source>
</evidence>
<evidence type="ECO:0000313" key="7">
    <source>
        <dbReference type="EMBL" id="AZZ39397.1"/>
    </source>
</evidence>